<keyword evidence="4" id="KW-1185">Reference proteome</keyword>
<accession>A0A9X1I556</accession>
<name>A0A9X1I556_9FLAO</name>
<dbReference type="SUPFAM" id="SSF56925">
    <property type="entry name" value="OMPA-like"/>
    <property type="match status" value="1"/>
</dbReference>
<reference evidence="3" key="1">
    <citation type="submission" date="2021-10" db="EMBL/GenBank/DDBJ databases">
        <title>Tamlana sargassums sp. nov., and Tamlana laminarinivorans sp. nov., two new bacteria isolated from the brown alga.</title>
        <authorList>
            <person name="Li J."/>
        </authorList>
    </citation>
    <scope>NUCLEOTIDE SEQUENCE</scope>
    <source>
        <strain evidence="3">62-3</strain>
    </source>
</reference>
<dbReference type="AlphaFoldDB" id="A0A9X1I556"/>
<feature type="domain" description="Outer membrane protein beta-barrel" evidence="2">
    <location>
        <begin position="18"/>
        <end position="165"/>
    </location>
</feature>
<dbReference type="Proteomes" id="UP001139286">
    <property type="component" value="Unassembled WGS sequence"/>
</dbReference>
<dbReference type="InterPro" id="IPR025665">
    <property type="entry name" value="Beta-barrel_OMP_2"/>
</dbReference>
<dbReference type="EMBL" id="JAJAPX010000002">
    <property type="protein sequence ID" value="MCB4808050.1"/>
    <property type="molecule type" value="Genomic_DNA"/>
</dbReference>
<evidence type="ECO:0000313" key="3">
    <source>
        <dbReference type="EMBL" id="MCB4808050.1"/>
    </source>
</evidence>
<feature type="signal peptide" evidence="1">
    <location>
        <begin position="1"/>
        <end position="19"/>
    </location>
</feature>
<evidence type="ECO:0000259" key="2">
    <source>
        <dbReference type="Pfam" id="PF13568"/>
    </source>
</evidence>
<comment type="caution">
    <text evidence="3">The sequence shown here is derived from an EMBL/GenBank/DDBJ whole genome shotgun (WGS) entry which is preliminary data.</text>
</comment>
<dbReference type="RefSeq" id="WP_226695470.1">
    <property type="nucleotide sequence ID" value="NZ_JAJAPX010000002.1"/>
</dbReference>
<proteinExistence type="predicted"/>
<keyword evidence="1" id="KW-0732">Signal</keyword>
<sequence length="201" mass="22850">MKNKLLSLLLLLLVSTSFAQVTFKPGLRFGANFSEITNTSSYKNKTNFYAGVFAEIKFTEFYALQPELFYSKQGAKHKNNEGDIDIDYLSVALANKFFIDKNSGLHIILGPSIDINLEYNWVSVLNDNVDYELTPIDLSLLGGIGYEFPNGLSIEARLKQGLIDLDLFNNADYNDNENNQQDDNQLNKVFQLGITYKFKFR</sequence>
<feature type="chain" id="PRO_5040723904" evidence="1">
    <location>
        <begin position="20"/>
        <end position="201"/>
    </location>
</feature>
<organism evidence="3 4">
    <name type="scientific">Neotamlana sargassicola</name>
    <dbReference type="NCBI Taxonomy" id="2883125"/>
    <lineage>
        <taxon>Bacteria</taxon>
        <taxon>Pseudomonadati</taxon>
        <taxon>Bacteroidota</taxon>
        <taxon>Flavobacteriia</taxon>
        <taxon>Flavobacteriales</taxon>
        <taxon>Flavobacteriaceae</taxon>
        <taxon>Neotamlana</taxon>
    </lineage>
</organism>
<dbReference type="InterPro" id="IPR011250">
    <property type="entry name" value="OMP/PagP_B-barrel"/>
</dbReference>
<dbReference type="Pfam" id="PF13568">
    <property type="entry name" value="OMP_b-brl_2"/>
    <property type="match status" value="1"/>
</dbReference>
<evidence type="ECO:0000313" key="4">
    <source>
        <dbReference type="Proteomes" id="UP001139286"/>
    </source>
</evidence>
<evidence type="ECO:0000256" key="1">
    <source>
        <dbReference type="SAM" id="SignalP"/>
    </source>
</evidence>
<protein>
    <submittedName>
        <fullName evidence="3">PorT family protein</fullName>
    </submittedName>
</protein>
<gene>
    <name evidence="3" type="ORF">LG651_07270</name>
</gene>